<feature type="short sequence motif" description="Q motif" evidence="9">
    <location>
        <begin position="2"/>
        <end position="30"/>
    </location>
</feature>
<dbReference type="InterPro" id="IPR001650">
    <property type="entry name" value="Helicase_C-like"/>
</dbReference>
<evidence type="ECO:0000313" key="15">
    <source>
        <dbReference type="Proteomes" id="UP001595932"/>
    </source>
</evidence>
<evidence type="ECO:0000259" key="12">
    <source>
        <dbReference type="PROSITE" id="PS51194"/>
    </source>
</evidence>
<feature type="domain" description="Helicase C-terminal" evidence="12">
    <location>
        <begin position="214"/>
        <end position="374"/>
    </location>
</feature>
<feature type="region of interest" description="Disordered" evidence="10">
    <location>
        <begin position="427"/>
        <end position="504"/>
    </location>
</feature>
<dbReference type="GO" id="GO:0004386">
    <property type="term" value="F:helicase activity"/>
    <property type="evidence" value="ECO:0007669"/>
    <property type="project" value="UniProtKB-KW"/>
</dbReference>
<protein>
    <recommendedName>
        <fullName evidence="8">DEAD-box ATP-dependent RNA helicase CshA</fullName>
        <ecNumber evidence="8">3.6.4.13</ecNumber>
    </recommendedName>
</protein>
<evidence type="ECO:0000256" key="4">
    <source>
        <dbReference type="ARBA" id="ARBA00022806"/>
    </source>
</evidence>
<dbReference type="SMART" id="SM00490">
    <property type="entry name" value="HELICc"/>
    <property type="match status" value="1"/>
</dbReference>
<dbReference type="InterPro" id="IPR050547">
    <property type="entry name" value="DEAD_box_RNA_helicases"/>
</dbReference>
<dbReference type="RefSeq" id="WP_377275738.1">
    <property type="nucleotide sequence ID" value="NZ_JBHSGL010000002.1"/>
</dbReference>
<feature type="domain" description="DEAD-box RNA helicase Q" evidence="13">
    <location>
        <begin position="2"/>
        <end position="30"/>
    </location>
</feature>
<dbReference type="PANTHER" id="PTHR47963:SF5">
    <property type="entry name" value="DEAD-BOX ATP-DEPENDENT RNA HELICASE CSHA"/>
    <property type="match status" value="1"/>
</dbReference>
<dbReference type="EC" id="3.6.4.13" evidence="8"/>
<evidence type="ECO:0000256" key="6">
    <source>
        <dbReference type="ARBA" id="ARBA00022884"/>
    </source>
</evidence>
<reference evidence="15" key="1">
    <citation type="journal article" date="2019" name="Int. J. Syst. Evol. Microbiol.">
        <title>The Global Catalogue of Microorganisms (GCM) 10K type strain sequencing project: providing services to taxonomists for standard genome sequencing and annotation.</title>
        <authorList>
            <consortium name="The Broad Institute Genomics Platform"/>
            <consortium name="The Broad Institute Genome Sequencing Center for Infectious Disease"/>
            <person name="Wu L."/>
            <person name="Ma J."/>
        </authorList>
    </citation>
    <scope>NUCLEOTIDE SEQUENCE [LARGE SCALE GENOMIC DNA]</scope>
    <source>
        <strain evidence="15">CGMCC 1.12151</strain>
    </source>
</reference>
<evidence type="ECO:0000256" key="2">
    <source>
        <dbReference type="ARBA" id="ARBA00022741"/>
    </source>
</evidence>
<keyword evidence="7 8" id="KW-0346">Stress response</keyword>
<dbReference type="Pfam" id="PF00271">
    <property type="entry name" value="Helicase_C"/>
    <property type="match status" value="1"/>
</dbReference>
<dbReference type="Gene3D" id="3.40.50.300">
    <property type="entry name" value="P-loop containing nucleotide triphosphate hydrolases"/>
    <property type="match status" value="2"/>
</dbReference>
<feature type="compositionally biased region" description="Gly residues" evidence="10">
    <location>
        <begin position="442"/>
        <end position="475"/>
    </location>
</feature>
<comment type="subcellular location">
    <subcellularLocation>
        <location evidence="8">Cytoplasm</location>
    </subcellularLocation>
</comment>
<dbReference type="InterPro" id="IPR011545">
    <property type="entry name" value="DEAD/DEAH_box_helicase_dom"/>
</dbReference>
<dbReference type="InterPro" id="IPR027417">
    <property type="entry name" value="P-loop_NTPase"/>
</dbReference>
<evidence type="ECO:0000256" key="9">
    <source>
        <dbReference type="PROSITE-ProRule" id="PRU00552"/>
    </source>
</evidence>
<comment type="similarity">
    <text evidence="8">Belongs to the DEAD box helicase family. CshA subfamily.</text>
</comment>
<dbReference type="InterPro" id="IPR014014">
    <property type="entry name" value="RNA_helicase_DEAD_Q_motif"/>
</dbReference>
<dbReference type="PANTHER" id="PTHR47963">
    <property type="entry name" value="DEAD-BOX ATP-DEPENDENT RNA HELICASE 47, MITOCHONDRIAL"/>
    <property type="match status" value="1"/>
</dbReference>
<dbReference type="EMBL" id="JBHSGL010000002">
    <property type="protein sequence ID" value="MFC4711331.1"/>
    <property type="molecule type" value="Genomic_DNA"/>
</dbReference>
<dbReference type="InterPro" id="IPR014001">
    <property type="entry name" value="Helicase_ATP-bd"/>
</dbReference>
<organism evidence="14 15">
    <name type="scientific">Planococcus dechangensis</name>
    <dbReference type="NCBI Taxonomy" id="1176255"/>
    <lineage>
        <taxon>Bacteria</taxon>
        <taxon>Bacillati</taxon>
        <taxon>Bacillota</taxon>
        <taxon>Bacilli</taxon>
        <taxon>Bacillales</taxon>
        <taxon>Caryophanaceae</taxon>
        <taxon>Planococcus</taxon>
    </lineage>
</organism>
<evidence type="ECO:0000259" key="11">
    <source>
        <dbReference type="PROSITE" id="PS51192"/>
    </source>
</evidence>
<sequence length="504" mass="55254">MVKFTELNISETTLKSVRRMGFEEATPIQEGTIRLGMEGKDIIGQAQTGTGKTTAFGIPLIEKIDSRDGNVQGLVIAPTRELAIQVSEELYNLGKDKNVRILSVFGGQEIGRQIRALKNRPQIIVGTPGRLLDHINRRTLKLENVNTLVLDEADEMLNMGFIEDIQSIMSNVPESRQTLLFSATMPDPIRRIAEKFMKTPEIVKIKSKEMTVENIEQFFVKSVEREKFDILSRLMNVQQPELAIVFGRTKRRVDELAHALNLRGYLAEGIHGDLSQAKRMSVLKQFKSNKIDVLVATDVAARGLDISGVTHVYNFDIPQDPESYVHRIGRTGRAGKKGVAVTLVTPREMGYLSIVERTTKKKMEALVPPTADEAVIGLQRVAMEQLETMTEKNNLGSYRELATEMLGKHDAVDLVAAALKTLTKDPEDAPVSITEERPLPSRGGGGYKGKGGRSSGGGYKGKGSTGGRPSGGGGYKGRRDSSSTSSSRPSSGGGRPGRTRRHES</sequence>
<keyword evidence="15" id="KW-1185">Reference proteome</keyword>
<dbReference type="InterPro" id="IPR030880">
    <property type="entry name" value="DEAD_helicase_CshA"/>
</dbReference>
<gene>
    <name evidence="8" type="primary">cshA</name>
    <name evidence="14" type="ORF">ACFO5U_00590</name>
</gene>
<evidence type="ECO:0000256" key="10">
    <source>
        <dbReference type="SAM" id="MobiDB-lite"/>
    </source>
</evidence>
<keyword evidence="1 8" id="KW-0963">Cytoplasm</keyword>
<dbReference type="Pfam" id="PF00270">
    <property type="entry name" value="DEAD"/>
    <property type="match status" value="1"/>
</dbReference>
<evidence type="ECO:0000313" key="14">
    <source>
        <dbReference type="EMBL" id="MFC4711331.1"/>
    </source>
</evidence>
<dbReference type="Proteomes" id="UP001595932">
    <property type="component" value="Unassembled WGS sequence"/>
</dbReference>
<comment type="catalytic activity">
    <reaction evidence="8">
        <text>ATP + H2O = ADP + phosphate + H(+)</text>
        <dbReference type="Rhea" id="RHEA:13065"/>
        <dbReference type="ChEBI" id="CHEBI:15377"/>
        <dbReference type="ChEBI" id="CHEBI:15378"/>
        <dbReference type="ChEBI" id="CHEBI:30616"/>
        <dbReference type="ChEBI" id="CHEBI:43474"/>
        <dbReference type="ChEBI" id="CHEBI:456216"/>
        <dbReference type="EC" id="3.6.4.13"/>
    </reaction>
</comment>
<dbReference type="PROSITE" id="PS00039">
    <property type="entry name" value="DEAD_ATP_HELICASE"/>
    <property type="match status" value="1"/>
</dbReference>
<dbReference type="SMART" id="SM00487">
    <property type="entry name" value="DEXDc"/>
    <property type="match status" value="1"/>
</dbReference>
<keyword evidence="5 8" id="KW-0067">ATP-binding</keyword>
<feature type="domain" description="Helicase ATP-binding" evidence="11">
    <location>
        <begin position="33"/>
        <end position="203"/>
    </location>
</feature>
<dbReference type="GO" id="GO:0016787">
    <property type="term" value="F:hydrolase activity"/>
    <property type="evidence" value="ECO:0007669"/>
    <property type="project" value="UniProtKB-KW"/>
</dbReference>
<proteinExistence type="inferred from homology"/>
<evidence type="ECO:0000256" key="8">
    <source>
        <dbReference type="HAMAP-Rule" id="MF_01493"/>
    </source>
</evidence>
<evidence type="ECO:0000259" key="13">
    <source>
        <dbReference type="PROSITE" id="PS51195"/>
    </source>
</evidence>
<evidence type="ECO:0000256" key="7">
    <source>
        <dbReference type="ARBA" id="ARBA00023016"/>
    </source>
</evidence>
<name>A0ABV9M692_9BACL</name>
<dbReference type="SUPFAM" id="SSF52540">
    <property type="entry name" value="P-loop containing nucleoside triphosphate hydrolases"/>
    <property type="match status" value="1"/>
</dbReference>
<dbReference type="CDD" id="cd00268">
    <property type="entry name" value="DEADc"/>
    <property type="match status" value="1"/>
</dbReference>
<keyword evidence="2 8" id="KW-0547">Nucleotide-binding</keyword>
<dbReference type="CDD" id="cd18787">
    <property type="entry name" value="SF2_C_DEAD"/>
    <property type="match status" value="1"/>
</dbReference>
<keyword evidence="4 8" id="KW-0347">Helicase</keyword>
<keyword evidence="6 8" id="KW-0694">RNA-binding</keyword>
<evidence type="ECO:0000256" key="1">
    <source>
        <dbReference type="ARBA" id="ARBA00022490"/>
    </source>
</evidence>
<dbReference type="HAMAP" id="MF_01493">
    <property type="entry name" value="DEAD_helicase_CshA"/>
    <property type="match status" value="1"/>
</dbReference>
<comment type="caution">
    <text evidence="14">The sequence shown here is derived from an EMBL/GenBank/DDBJ whole genome shotgun (WGS) entry which is preliminary data.</text>
</comment>
<comment type="subunit">
    <text evidence="8">Oligomerizes, may be a member of the RNA degradosome.</text>
</comment>
<evidence type="ECO:0000256" key="3">
    <source>
        <dbReference type="ARBA" id="ARBA00022801"/>
    </source>
</evidence>
<dbReference type="InterPro" id="IPR000629">
    <property type="entry name" value="RNA-helicase_DEAD-box_CS"/>
</dbReference>
<keyword evidence="3 8" id="KW-0378">Hydrolase</keyword>
<comment type="function">
    <text evidence="8">DEAD-box RNA helicase possibly involved in RNA degradation. Unwinds dsRNA in both 5'- and 3'-directions, has RNA-dependent ATPase activity.</text>
</comment>
<evidence type="ECO:0000256" key="5">
    <source>
        <dbReference type="ARBA" id="ARBA00022840"/>
    </source>
</evidence>
<dbReference type="PROSITE" id="PS51195">
    <property type="entry name" value="Q_MOTIF"/>
    <property type="match status" value="1"/>
</dbReference>
<dbReference type="PROSITE" id="PS51192">
    <property type="entry name" value="HELICASE_ATP_BIND_1"/>
    <property type="match status" value="1"/>
</dbReference>
<accession>A0ABV9M692</accession>
<dbReference type="InterPro" id="IPR044742">
    <property type="entry name" value="DEAD/DEAH_RhlB"/>
</dbReference>
<dbReference type="PROSITE" id="PS51194">
    <property type="entry name" value="HELICASE_CTER"/>
    <property type="match status" value="1"/>
</dbReference>